<evidence type="ECO:0000256" key="1">
    <source>
        <dbReference type="PROSITE-ProRule" id="PRU00047"/>
    </source>
</evidence>
<evidence type="ECO:0000256" key="2">
    <source>
        <dbReference type="SAM" id="MobiDB-lite"/>
    </source>
</evidence>
<evidence type="ECO:0000313" key="5">
    <source>
        <dbReference type="Proteomes" id="UP000557566"/>
    </source>
</evidence>
<comment type="caution">
    <text evidence="4">The sequence shown here is derived from an EMBL/GenBank/DDBJ whole genome shotgun (WGS) entry which is preliminary data.</text>
</comment>
<dbReference type="PROSITE" id="PS50158">
    <property type="entry name" value="ZF_CCHC"/>
    <property type="match status" value="1"/>
</dbReference>
<keyword evidence="1" id="KW-0479">Metal-binding</keyword>
<evidence type="ECO:0000313" key="4">
    <source>
        <dbReference type="EMBL" id="KAF4512801.1"/>
    </source>
</evidence>
<feature type="region of interest" description="Disordered" evidence="2">
    <location>
        <begin position="84"/>
        <end position="174"/>
    </location>
</feature>
<sequence length="193" mass="19877">MDPTVPASLPTASPGLKMPERDLRALVIKTAIAALQGVIETAVGEGRTRRGRGRGGRPRCFRCGRGGHLARTCREPRCRAGHPDANARGDPDIAHPDANAPGDPDVAHPDAPDVAHPDANAPGDPDHPDAPDVAHLDANAPAAQGTQDAAHTPQTPVTQTPQTSGTQTPTPQELANALGALDVVYLDANVLAA</sequence>
<dbReference type="GO" id="GO:0008270">
    <property type="term" value="F:zinc ion binding"/>
    <property type="evidence" value="ECO:0007669"/>
    <property type="project" value="UniProtKB-KW"/>
</dbReference>
<keyword evidence="1" id="KW-0862">Zinc</keyword>
<accession>A0A8H4PYD3</accession>
<feature type="compositionally biased region" description="Basic and acidic residues" evidence="2">
    <location>
        <begin position="124"/>
        <end position="135"/>
    </location>
</feature>
<dbReference type="SUPFAM" id="SSF57756">
    <property type="entry name" value="Retrovirus zinc finger-like domains"/>
    <property type="match status" value="1"/>
</dbReference>
<reference evidence="4 5" key="1">
    <citation type="journal article" date="2020" name="Genome Biol. Evol.">
        <title>A new high-quality draft genome assembly of the Chinese cordyceps Ophiocordyceps sinensis.</title>
        <authorList>
            <person name="Shu R."/>
            <person name="Zhang J."/>
            <person name="Meng Q."/>
            <person name="Zhang H."/>
            <person name="Zhou G."/>
            <person name="Li M."/>
            <person name="Wu P."/>
            <person name="Zhao Y."/>
            <person name="Chen C."/>
            <person name="Qin Q."/>
        </authorList>
    </citation>
    <scope>NUCLEOTIDE SEQUENCE [LARGE SCALE GENOMIC DNA]</scope>
    <source>
        <strain evidence="4 5">IOZ07</strain>
    </source>
</reference>
<dbReference type="EMBL" id="JAAVMX010000001">
    <property type="protein sequence ID" value="KAF4512801.1"/>
    <property type="molecule type" value="Genomic_DNA"/>
</dbReference>
<feature type="compositionally biased region" description="Basic and acidic residues" evidence="2">
    <location>
        <begin position="84"/>
        <end position="95"/>
    </location>
</feature>
<dbReference type="Proteomes" id="UP000557566">
    <property type="component" value="Unassembled WGS sequence"/>
</dbReference>
<keyword evidence="1" id="KW-0863">Zinc-finger</keyword>
<gene>
    <name evidence="4" type="ORF">G6O67_000139</name>
</gene>
<dbReference type="GO" id="GO:0003676">
    <property type="term" value="F:nucleic acid binding"/>
    <property type="evidence" value="ECO:0007669"/>
    <property type="project" value="InterPro"/>
</dbReference>
<dbReference type="Gene3D" id="4.10.60.10">
    <property type="entry name" value="Zinc finger, CCHC-type"/>
    <property type="match status" value="1"/>
</dbReference>
<evidence type="ECO:0000259" key="3">
    <source>
        <dbReference type="PROSITE" id="PS50158"/>
    </source>
</evidence>
<name>A0A8H4PYD3_9HYPO</name>
<dbReference type="AlphaFoldDB" id="A0A8H4PYD3"/>
<feature type="domain" description="CCHC-type" evidence="3">
    <location>
        <begin position="59"/>
        <end position="75"/>
    </location>
</feature>
<organism evidence="4 5">
    <name type="scientific">Ophiocordyceps sinensis</name>
    <dbReference type="NCBI Taxonomy" id="72228"/>
    <lineage>
        <taxon>Eukaryota</taxon>
        <taxon>Fungi</taxon>
        <taxon>Dikarya</taxon>
        <taxon>Ascomycota</taxon>
        <taxon>Pezizomycotina</taxon>
        <taxon>Sordariomycetes</taxon>
        <taxon>Hypocreomycetidae</taxon>
        <taxon>Hypocreales</taxon>
        <taxon>Ophiocordycipitaceae</taxon>
        <taxon>Ophiocordyceps</taxon>
    </lineage>
</organism>
<dbReference type="SMART" id="SM00343">
    <property type="entry name" value="ZnF_C2HC"/>
    <property type="match status" value="1"/>
</dbReference>
<dbReference type="InterPro" id="IPR001878">
    <property type="entry name" value="Znf_CCHC"/>
</dbReference>
<keyword evidence="5" id="KW-1185">Reference proteome</keyword>
<feature type="compositionally biased region" description="Basic and acidic residues" evidence="2">
    <location>
        <begin position="105"/>
        <end position="116"/>
    </location>
</feature>
<feature type="compositionally biased region" description="Low complexity" evidence="2">
    <location>
        <begin position="152"/>
        <end position="172"/>
    </location>
</feature>
<protein>
    <recommendedName>
        <fullName evidence="3">CCHC-type domain-containing protein</fullName>
    </recommendedName>
</protein>
<proteinExistence type="predicted"/>
<dbReference type="InterPro" id="IPR036875">
    <property type="entry name" value="Znf_CCHC_sf"/>
</dbReference>